<protein>
    <submittedName>
        <fullName evidence="2">Uncharacterized protein</fullName>
    </submittedName>
</protein>
<name>A0ABR7XV28_9SPHI</name>
<evidence type="ECO:0000313" key="3">
    <source>
        <dbReference type="Proteomes" id="UP000651112"/>
    </source>
</evidence>
<keyword evidence="1" id="KW-0472">Membrane</keyword>
<keyword evidence="1" id="KW-0812">Transmembrane</keyword>
<dbReference type="EMBL" id="JACNYL010000003">
    <property type="protein sequence ID" value="MBD1422910.1"/>
    <property type="molecule type" value="Genomic_DNA"/>
</dbReference>
<evidence type="ECO:0000256" key="1">
    <source>
        <dbReference type="SAM" id="Phobius"/>
    </source>
</evidence>
<feature type="transmembrane region" description="Helical" evidence="1">
    <location>
        <begin position="26"/>
        <end position="48"/>
    </location>
</feature>
<dbReference type="RefSeq" id="WP_190314590.1">
    <property type="nucleotide sequence ID" value="NZ_JACNYL010000003.1"/>
</dbReference>
<evidence type="ECO:0000313" key="2">
    <source>
        <dbReference type="EMBL" id="MBD1422910.1"/>
    </source>
</evidence>
<gene>
    <name evidence="2" type="ORF">H8B21_15155</name>
</gene>
<organism evidence="2 3">
    <name type="scientific">Sphingobacterium chuzhouense</name>
    <dbReference type="NCBI Taxonomy" id="1742264"/>
    <lineage>
        <taxon>Bacteria</taxon>
        <taxon>Pseudomonadati</taxon>
        <taxon>Bacteroidota</taxon>
        <taxon>Sphingobacteriia</taxon>
        <taxon>Sphingobacteriales</taxon>
        <taxon>Sphingobacteriaceae</taxon>
        <taxon>Sphingobacterium</taxon>
    </lineage>
</organism>
<dbReference type="Proteomes" id="UP000651112">
    <property type="component" value="Unassembled WGS sequence"/>
</dbReference>
<keyword evidence="3" id="KW-1185">Reference proteome</keyword>
<proteinExistence type="predicted"/>
<sequence length="56" mass="6105">MMSNVQFGTLGGTLCSVWNSFDWSNLLHTVLIAVVGAAVVLFDFLSYAKLINKGVR</sequence>
<accession>A0ABR7XV28</accession>
<comment type="caution">
    <text evidence="2">The sequence shown here is derived from an EMBL/GenBank/DDBJ whole genome shotgun (WGS) entry which is preliminary data.</text>
</comment>
<reference evidence="2 3" key="1">
    <citation type="submission" date="2020-08" db="EMBL/GenBank/DDBJ databases">
        <title>Sphingobacterium sp. DN00404 isolated from aquaculture water.</title>
        <authorList>
            <person name="Zhang M."/>
        </authorList>
    </citation>
    <scope>NUCLEOTIDE SEQUENCE [LARGE SCALE GENOMIC DNA]</scope>
    <source>
        <strain evidence="2 3">KCTC 42746</strain>
    </source>
</reference>
<keyword evidence="1" id="KW-1133">Transmembrane helix</keyword>